<dbReference type="Pfam" id="PF01648">
    <property type="entry name" value="ACPS"/>
    <property type="match status" value="1"/>
</dbReference>
<dbReference type="InterPro" id="IPR050559">
    <property type="entry name" value="P-Pant_transferase_sf"/>
</dbReference>
<dbReference type="RefSeq" id="WP_253752750.1">
    <property type="nucleotide sequence ID" value="NZ_JAMZDZ010000001.1"/>
</dbReference>
<evidence type="ECO:0000313" key="5">
    <source>
        <dbReference type="EMBL" id="MFC4132710.1"/>
    </source>
</evidence>
<protein>
    <submittedName>
        <fullName evidence="5">4'-phosphopantetheinyl transferase family protein</fullName>
    </submittedName>
</protein>
<gene>
    <name evidence="5" type="ORF">ACFOZ4_19050</name>
</gene>
<evidence type="ECO:0000313" key="6">
    <source>
        <dbReference type="Proteomes" id="UP001595816"/>
    </source>
</evidence>
<keyword evidence="2 5" id="KW-0808">Transferase</keyword>
<evidence type="ECO:0000259" key="3">
    <source>
        <dbReference type="Pfam" id="PF01648"/>
    </source>
</evidence>
<dbReference type="GO" id="GO:0016740">
    <property type="term" value="F:transferase activity"/>
    <property type="evidence" value="ECO:0007669"/>
    <property type="project" value="UniProtKB-KW"/>
</dbReference>
<dbReference type="PANTHER" id="PTHR12215:SF10">
    <property type="entry name" value="L-AMINOADIPATE-SEMIALDEHYDE DEHYDROGENASE-PHOSPHOPANTETHEINYL TRANSFERASE"/>
    <property type="match status" value="1"/>
</dbReference>
<feature type="domain" description="4'-phosphopantetheinyl transferase" evidence="3">
    <location>
        <begin position="124"/>
        <end position="191"/>
    </location>
</feature>
<dbReference type="InterPro" id="IPR055066">
    <property type="entry name" value="AASDHPPT_N"/>
</dbReference>
<evidence type="ECO:0000256" key="2">
    <source>
        <dbReference type="ARBA" id="ARBA00022679"/>
    </source>
</evidence>
<evidence type="ECO:0000256" key="1">
    <source>
        <dbReference type="ARBA" id="ARBA00010990"/>
    </source>
</evidence>
<comment type="caution">
    <text evidence="5">The sequence shown here is derived from an EMBL/GenBank/DDBJ whole genome shotgun (WGS) entry which is preliminary data.</text>
</comment>
<sequence length="244" mass="26262">MDEIWGELAVPDAASAPPAGVCHLWPIPVAARTSWISDWISDEERAQADRFLAEHARRTFLTSRSAQREVAARYLGVRPDAVPIDRTCRRCGGPHGRPTVPGPIDLSVSHTREWVVLAVVGAGRVGVDLEHEATARDLDSLIGTLTAAERAEFAEVPPPDQVGWFLRRWTRKEAAVKLTGHGLAVRFDALDTRGALAIADGVAPDWPTEDIHLTDVRAGGGLVVALATTVPLRSVLLSGLSARS</sequence>
<dbReference type="EMBL" id="JBHSAY010000009">
    <property type="protein sequence ID" value="MFC4132710.1"/>
    <property type="molecule type" value="Genomic_DNA"/>
</dbReference>
<dbReference type="SUPFAM" id="SSF56214">
    <property type="entry name" value="4'-phosphopantetheinyl transferase"/>
    <property type="match status" value="2"/>
</dbReference>
<keyword evidence="6" id="KW-1185">Reference proteome</keyword>
<proteinExistence type="inferred from homology"/>
<feature type="domain" description="4'-phosphopantetheinyl transferase N-terminal" evidence="4">
    <location>
        <begin position="32"/>
        <end position="118"/>
    </location>
</feature>
<accession>A0ABV8LQU3</accession>
<dbReference type="InterPro" id="IPR008278">
    <property type="entry name" value="4-PPantetheinyl_Trfase_dom"/>
</dbReference>
<organism evidence="5 6">
    <name type="scientific">Hamadaea flava</name>
    <dbReference type="NCBI Taxonomy" id="1742688"/>
    <lineage>
        <taxon>Bacteria</taxon>
        <taxon>Bacillati</taxon>
        <taxon>Actinomycetota</taxon>
        <taxon>Actinomycetes</taxon>
        <taxon>Micromonosporales</taxon>
        <taxon>Micromonosporaceae</taxon>
        <taxon>Hamadaea</taxon>
    </lineage>
</organism>
<name>A0ABV8LQU3_9ACTN</name>
<dbReference type="Gene3D" id="3.90.470.20">
    <property type="entry name" value="4'-phosphopantetheinyl transferase domain"/>
    <property type="match status" value="1"/>
</dbReference>
<evidence type="ECO:0000259" key="4">
    <source>
        <dbReference type="Pfam" id="PF22624"/>
    </source>
</evidence>
<dbReference type="Proteomes" id="UP001595816">
    <property type="component" value="Unassembled WGS sequence"/>
</dbReference>
<dbReference type="InterPro" id="IPR037143">
    <property type="entry name" value="4-PPantetheinyl_Trfase_dom_sf"/>
</dbReference>
<dbReference type="Pfam" id="PF22624">
    <property type="entry name" value="AASDHPPT_N"/>
    <property type="match status" value="1"/>
</dbReference>
<comment type="similarity">
    <text evidence="1">Belongs to the P-Pant transferase superfamily. Gsp/Sfp/HetI/AcpT family.</text>
</comment>
<dbReference type="PANTHER" id="PTHR12215">
    <property type="entry name" value="PHOSPHOPANTETHEINE TRANSFERASE"/>
    <property type="match status" value="1"/>
</dbReference>
<reference evidence="6" key="1">
    <citation type="journal article" date="2019" name="Int. J. Syst. Evol. Microbiol.">
        <title>The Global Catalogue of Microorganisms (GCM) 10K type strain sequencing project: providing services to taxonomists for standard genome sequencing and annotation.</title>
        <authorList>
            <consortium name="The Broad Institute Genomics Platform"/>
            <consortium name="The Broad Institute Genome Sequencing Center for Infectious Disease"/>
            <person name="Wu L."/>
            <person name="Ma J."/>
        </authorList>
    </citation>
    <scope>NUCLEOTIDE SEQUENCE [LARGE SCALE GENOMIC DNA]</scope>
    <source>
        <strain evidence="6">CGMCC 4.7289</strain>
    </source>
</reference>